<gene>
    <name evidence="2" type="ORF">SAMN04489841_0847</name>
</gene>
<dbReference type="EMBL" id="FOFD01000001">
    <property type="protein sequence ID" value="SEP92132.1"/>
    <property type="molecule type" value="Genomic_DNA"/>
</dbReference>
<feature type="domain" description="N-acetyltransferase" evidence="1">
    <location>
        <begin position="21"/>
        <end position="189"/>
    </location>
</feature>
<dbReference type="Pfam" id="PF13302">
    <property type="entry name" value="Acetyltransf_3"/>
    <property type="match status" value="1"/>
</dbReference>
<dbReference type="STRING" id="1186196.SAMN04489841_0847"/>
<dbReference type="InterPro" id="IPR051908">
    <property type="entry name" value="Ribosomal_N-acetyltransferase"/>
</dbReference>
<evidence type="ECO:0000313" key="2">
    <source>
        <dbReference type="EMBL" id="SEP92132.1"/>
    </source>
</evidence>
<dbReference type="OrthoDB" id="120213at2157"/>
<evidence type="ECO:0000313" key="3">
    <source>
        <dbReference type="Proteomes" id="UP000199114"/>
    </source>
</evidence>
<dbReference type="InterPro" id="IPR016181">
    <property type="entry name" value="Acyl_CoA_acyltransferase"/>
</dbReference>
<accession>A0A1H9BT34</accession>
<organism evidence="2 3">
    <name type="scientific">Natrinema salaciae</name>
    <dbReference type="NCBI Taxonomy" id="1186196"/>
    <lineage>
        <taxon>Archaea</taxon>
        <taxon>Methanobacteriati</taxon>
        <taxon>Methanobacteriota</taxon>
        <taxon>Stenosarchaea group</taxon>
        <taxon>Halobacteria</taxon>
        <taxon>Halobacteriales</taxon>
        <taxon>Natrialbaceae</taxon>
        <taxon>Natrinema</taxon>
    </lineage>
</organism>
<dbReference type="PANTHER" id="PTHR43441">
    <property type="entry name" value="RIBOSOMAL-PROTEIN-SERINE ACETYLTRANSFERASE"/>
    <property type="match status" value="1"/>
</dbReference>
<reference evidence="3" key="1">
    <citation type="submission" date="2016-10" db="EMBL/GenBank/DDBJ databases">
        <authorList>
            <person name="Varghese N."/>
            <person name="Submissions S."/>
        </authorList>
    </citation>
    <scope>NUCLEOTIDE SEQUENCE [LARGE SCALE GENOMIC DNA]</scope>
    <source>
        <strain evidence="3">DSM 25055</strain>
    </source>
</reference>
<dbReference type="InterPro" id="IPR000182">
    <property type="entry name" value="GNAT_dom"/>
</dbReference>
<dbReference type="GO" id="GO:0008999">
    <property type="term" value="F:protein-N-terminal-alanine acetyltransferase activity"/>
    <property type="evidence" value="ECO:0007669"/>
    <property type="project" value="TreeGrafter"/>
</dbReference>
<dbReference type="PANTHER" id="PTHR43441:SF11">
    <property type="entry name" value="RIBOSOMAL-PROTEIN-SERINE ACETYLTRANSFERASE"/>
    <property type="match status" value="1"/>
</dbReference>
<dbReference type="GO" id="GO:0005737">
    <property type="term" value="C:cytoplasm"/>
    <property type="evidence" value="ECO:0007669"/>
    <property type="project" value="TreeGrafter"/>
</dbReference>
<dbReference type="Gene3D" id="3.40.630.30">
    <property type="match status" value="1"/>
</dbReference>
<dbReference type="GO" id="GO:1990189">
    <property type="term" value="F:protein N-terminal-serine acetyltransferase activity"/>
    <property type="evidence" value="ECO:0007669"/>
    <property type="project" value="TreeGrafter"/>
</dbReference>
<dbReference type="PROSITE" id="PS51186">
    <property type="entry name" value="GNAT"/>
    <property type="match status" value="1"/>
</dbReference>
<name>A0A1H9BT34_9EURY</name>
<keyword evidence="2" id="KW-0808">Transferase</keyword>
<proteinExistence type="predicted"/>
<sequence length="199" mass="22947">MFPDELETDRLRLERLCHETVDARELYECFARGYGEDLDEVFEHVPQTPYRTVMDAHEQIEDAETRWADRDGAEYVIRPRDGEDRAGELAGFTGLTCQWERRTGQLGLILRKPFWGREYSGERAAALLELAFDRLDLELVTAGHNEGNEKSKRAIETYIEANGGQYDGVLRNWVPMDDAVADLHRYTVTKAQYDAADRE</sequence>
<dbReference type="AlphaFoldDB" id="A0A1H9BT34"/>
<dbReference type="SUPFAM" id="SSF55729">
    <property type="entry name" value="Acyl-CoA N-acyltransferases (Nat)"/>
    <property type="match status" value="1"/>
</dbReference>
<dbReference type="RefSeq" id="WP_090614852.1">
    <property type="nucleotide sequence ID" value="NZ_FOFD01000001.1"/>
</dbReference>
<evidence type="ECO:0000259" key="1">
    <source>
        <dbReference type="PROSITE" id="PS51186"/>
    </source>
</evidence>
<dbReference type="Proteomes" id="UP000199114">
    <property type="component" value="Unassembled WGS sequence"/>
</dbReference>
<protein>
    <submittedName>
        <fullName evidence="2">Protein N-acetyltransferase, RimJ/RimL family</fullName>
    </submittedName>
</protein>
<keyword evidence="3" id="KW-1185">Reference proteome</keyword>